<dbReference type="SMART" id="SM00100">
    <property type="entry name" value="cNMP"/>
    <property type="match status" value="1"/>
</dbReference>
<proteinExistence type="predicted"/>
<evidence type="ECO:0000256" key="3">
    <source>
        <dbReference type="ARBA" id="ARBA00022553"/>
    </source>
</evidence>
<evidence type="ECO:0000256" key="2">
    <source>
        <dbReference type="ARBA" id="ARBA00012438"/>
    </source>
</evidence>
<protein>
    <recommendedName>
        <fullName evidence="2">histidine kinase</fullName>
        <ecNumber evidence="2">2.7.13.3</ecNumber>
    </recommendedName>
</protein>
<evidence type="ECO:0000259" key="6">
    <source>
        <dbReference type="PROSITE" id="PS50109"/>
    </source>
</evidence>
<dbReference type="Gene3D" id="1.10.287.130">
    <property type="match status" value="1"/>
</dbReference>
<evidence type="ECO:0000313" key="8">
    <source>
        <dbReference type="EMBL" id="CZF79432.1"/>
    </source>
</evidence>
<dbReference type="SUPFAM" id="SSF47384">
    <property type="entry name" value="Homodimeric domain of signal transducing histidine kinase"/>
    <property type="match status" value="1"/>
</dbReference>
<dbReference type="Proteomes" id="UP000071641">
    <property type="component" value="Unassembled WGS sequence"/>
</dbReference>
<dbReference type="Pfam" id="PF02518">
    <property type="entry name" value="HATPase_c"/>
    <property type="match status" value="1"/>
</dbReference>
<dbReference type="SMART" id="SM00387">
    <property type="entry name" value="HATPase_c"/>
    <property type="match status" value="1"/>
</dbReference>
<dbReference type="EC" id="2.7.13.3" evidence="2"/>
<keyword evidence="8" id="KW-0808">Transferase</keyword>
<dbReference type="CDD" id="cd00038">
    <property type="entry name" value="CAP_ED"/>
    <property type="match status" value="1"/>
</dbReference>
<dbReference type="InterPro" id="IPR011006">
    <property type="entry name" value="CheY-like_superfamily"/>
</dbReference>
<dbReference type="Gene3D" id="2.60.120.10">
    <property type="entry name" value="Jelly Rolls"/>
    <property type="match status" value="1"/>
</dbReference>
<evidence type="ECO:0000259" key="5">
    <source>
        <dbReference type="PROSITE" id="PS50042"/>
    </source>
</evidence>
<evidence type="ECO:0000256" key="4">
    <source>
        <dbReference type="PROSITE-ProRule" id="PRU00169"/>
    </source>
</evidence>
<evidence type="ECO:0000313" key="9">
    <source>
        <dbReference type="Proteomes" id="UP000071641"/>
    </source>
</evidence>
<reference evidence="9" key="1">
    <citation type="submission" date="2016-02" db="EMBL/GenBank/DDBJ databases">
        <authorList>
            <person name="Rodrigo-Torres Lidia"/>
            <person name="Arahal R.David."/>
        </authorList>
    </citation>
    <scope>NUCLEOTIDE SEQUENCE [LARGE SCALE GENOMIC DNA]</scope>
    <source>
        <strain evidence="9">CECT 9029</strain>
    </source>
</reference>
<dbReference type="PANTHER" id="PTHR43065">
    <property type="entry name" value="SENSOR HISTIDINE KINASE"/>
    <property type="match status" value="1"/>
</dbReference>
<dbReference type="InterPro" id="IPR001789">
    <property type="entry name" value="Sig_transdc_resp-reg_receiver"/>
</dbReference>
<dbReference type="Pfam" id="PF00072">
    <property type="entry name" value="Response_reg"/>
    <property type="match status" value="1"/>
</dbReference>
<dbReference type="InterPro" id="IPR003594">
    <property type="entry name" value="HATPase_dom"/>
</dbReference>
<evidence type="ECO:0000256" key="1">
    <source>
        <dbReference type="ARBA" id="ARBA00000085"/>
    </source>
</evidence>
<sequence>MVLITLFGDDVFLKYVSVCSVLLSLKTLNKIHSQKMSIYGKRMNSNVILCLDDDPSVLARIERELSGFSETFDLICADNAASASEILEQLHREERRVSLFICDHTLGEDEGITLLINIDNHPASHGARTVLLNDQPDLEKIMQAVNEGRLNYCLTKPWAENEIRELAKKELTQFVLEFNTDDLLRYCNTLDQRRLLDAHIEKKLATYRNGFIESSLGVSDEELSKQLIDGISEYFSQNSEHDVSRLYSEDHILTHEDKPNSFLWFVVEGEVALLKRDETGASHEVARLGQGSLIGGMSFVTGDVSFSTGITLKPTKVLKLNRNLFSQVMQARNDLLPLFSNYLLRHFNRRLKRSITTEVKLQQTLQSLELAHKQLIEKEKMAMLGQLVAGVAHELNNPVSAILRNSETLRDNIGTLINVELNTQAREKANQIMADALLSRPMSTADARKLSKDVEPLLGNRNLARKAVNMGLDKPDDVAFWTKALGGEFQHTLNQWDMFYQAGSLLRSTNVCARRIADMVKSLKTYARQDDETMHEVDIHEGIEDTLVMFENQIKRITLVKDYGELRLIRCKPIALQQVWTNLISNALDAVGQHGEIEVRTRETVYRSRKAVKVTVKDNGVGIPDAIKDKVFELNYTTKREGHFGLGIGLSVCRQIVEHHGGSINVSSSPGEFTAMTVTLPYSPLIAPYMEEK</sequence>
<feature type="domain" description="Cyclic nucleotide-binding" evidence="5">
    <location>
        <begin position="247"/>
        <end position="346"/>
    </location>
</feature>
<dbReference type="InterPro" id="IPR014710">
    <property type="entry name" value="RmlC-like_jellyroll"/>
</dbReference>
<keyword evidence="9" id="KW-1185">Reference proteome</keyword>
<dbReference type="EMBL" id="FIZX01000001">
    <property type="protein sequence ID" value="CZF79432.1"/>
    <property type="molecule type" value="Genomic_DNA"/>
</dbReference>
<dbReference type="InterPro" id="IPR003661">
    <property type="entry name" value="HisK_dim/P_dom"/>
</dbReference>
<feature type="domain" description="Histidine kinase" evidence="6">
    <location>
        <begin position="390"/>
        <end position="684"/>
    </location>
</feature>
<dbReference type="InterPro" id="IPR036097">
    <property type="entry name" value="HisK_dim/P_sf"/>
</dbReference>
<dbReference type="Pfam" id="PF00512">
    <property type="entry name" value="HisKA"/>
    <property type="match status" value="1"/>
</dbReference>
<evidence type="ECO:0000259" key="7">
    <source>
        <dbReference type="PROSITE" id="PS50110"/>
    </source>
</evidence>
<comment type="catalytic activity">
    <reaction evidence="1">
        <text>ATP + protein L-histidine = ADP + protein N-phospho-L-histidine.</text>
        <dbReference type="EC" id="2.7.13.3"/>
    </reaction>
</comment>
<accession>A0A128EXZ2</accession>
<dbReference type="SUPFAM" id="SSF52172">
    <property type="entry name" value="CheY-like"/>
    <property type="match status" value="1"/>
</dbReference>
<dbReference type="InterPro" id="IPR018490">
    <property type="entry name" value="cNMP-bd_dom_sf"/>
</dbReference>
<dbReference type="SUPFAM" id="SSF55874">
    <property type="entry name" value="ATPase domain of HSP90 chaperone/DNA topoisomerase II/histidine kinase"/>
    <property type="match status" value="1"/>
</dbReference>
<dbReference type="PRINTS" id="PR00344">
    <property type="entry name" value="BCTRLSENSOR"/>
</dbReference>
<dbReference type="SMART" id="SM00448">
    <property type="entry name" value="REC"/>
    <property type="match status" value="1"/>
</dbReference>
<dbReference type="InterPro" id="IPR004358">
    <property type="entry name" value="Sig_transdc_His_kin-like_C"/>
</dbReference>
<organism evidence="8 9">
    <name type="scientific">Grimontia celer</name>
    <dbReference type="NCBI Taxonomy" id="1796497"/>
    <lineage>
        <taxon>Bacteria</taxon>
        <taxon>Pseudomonadati</taxon>
        <taxon>Pseudomonadota</taxon>
        <taxon>Gammaproteobacteria</taxon>
        <taxon>Vibrionales</taxon>
        <taxon>Vibrionaceae</taxon>
        <taxon>Grimontia</taxon>
    </lineage>
</organism>
<name>A0A128EXZ2_9GAMM</name>
<dbReference type="CDD" id="cd00082">
    <property type="entry name" value="HisKA"/>
    <property type="match status" value="1"/>
</dbReference>
<dbReference type="PROSITE" id="PS50110">
    <property type="entry name" value="RESPONSE_REGULATORY"/>
    <property type="match status" value="1"/>
</dbReference>
<feature type="modified residue" description="4-aspartylphosphate" evidence="4">
    <location>
        <position position="103"/>
    </location>
</feature>
<dbReference type="Gene3D" id="3.40.50.2300">
    <property type="match status" value="1"/>
</dbReference>
<dbReference type="PANTHER" id="PTHR43065:SF48">
    <property type="entry name" value="HISTIDINE KINASE"/>
    <property type="match status" value="1"/>
</dbReference>
<dbReference type="CDD" id="cd00075">
    <property type="entry name" value="HATPase"/>
    <property type="match status" value="1"/>
</dbReference>
<dbReference type="GO" id="GO:0000155">
    <property type="term" value="F:phosphorelay sensor kinase activity"/>
    <property type="evidence" value="ECO:0007669"/>
    <property type="project" value="InterPro"/>
</dbReference>
<dbReference type="STRING" id="1796497.GCE9029_01456"/>
<feature type="domain" description="Response regulatory" evidence="7">
    <location>
        <begin position="47"/>
        <end position="171"/>
    </location>
</feature>
<keyword evidence="3 4" id="KW-0597">Phosphoprotein</keyword>
<dbReference type="Gene3D" id="3.30.565.10">
    <property type="entry name" value="Histidine kinase-like ATPase, C-terminal domain"/>
    <property type="match status" value="1"/>
</dbReference>
<dbReference type="InterPro" id="IPR005467">
    <property type="entry name" value="His_kinase_dom"/>
</dbReference>
<dbReference type="InterPro" id="IPR000595">
    <property type="entry name" value="cNMP-bd_dom"/>
</dbReference>
<dbReference type="SUPFAM" id="SSF51206">
    <property type="entry name" value="cAMP-binding domain-like"/>
    <property type="match status" value="1"/>
</dbReference>
<gene>
    <name evidence="8" type="primary">zraS_1</name>
    <name evidence="8" type="ORF">GCE9029_01456</name>
</gene>
<dbReference type="Pfam" id="PF00027">
    <property type="entry name" value="cNMP_binding"/>
    <property type="match status" value="1"/>
</dbReference>
<dbReference type="AlphaFoldDB" id="A0A128EXZ2"/>
<dbReference type="InterPro" id="IPR036890">
    <property type="entry name" value="HATPase_C_sf"/>
</dbReference>
<dbReference type="PROSITE" id="PS50042">
    <property type="entry name" value="CNMP_BINDING_3"/>
    <property type="match status" value="1"/>
</dbReference>
<dbReference type="PROSITE" id="PS50109">
    <property type="entry name" value="HIS_KIN"/>
    <property type="match status" value="1"/>
</dbReference>